<dbReference type="Gene3D" id="3.40.50.11440">
    <property type="match status" value="1"/>
</dbReference>
<comment type="caution">
    <text evidence="2">The sequence shown here is derived from an EMBL/GenBank/DDBJ whole genome shotgun (WGS) entry which is preliminary data.</text>
</comment>
<gene>
    <name evidence="2" type="ORF">NNJEOMEG_03717</name>
</gene>
<evidence type="ECO:0000259" key="1">
    <source>
        <dbReference type="Pfam" id="PF09861"/>
    </source>
</evidence>
<dbReference type="GO" id="GO:0050043">
    <property type="term" value="F:lactate racemase activity"/>
    <property type="evidence" value="ECO:0007669"/>
    <property type="project" value="InterPro"/>
</dbReference>
<keyword evidence="3" id="KW-1185">Reference proteome</keyword>
<sequence>MADGIGYLDKGLSEAEVRSVMEHGAPRKAFAGKRVLVLTPDTTRTCPLPMMIRNLAELMVPHVACLDFMVALGTHQPLPEREIEELYGLTPETRARLLPGSRLLNHRWDLPDTLKVIGRLSDEDVRDISGGLFAQGVDVAINRHVYDYDLIVILGPVFPHEVAGFSGGDKYLFPGVAGGDFLHFTHWLGAVVTCWDTIGIRQTPVREALTRAARLVTVPRLCMSMVVRSKQELAGLYVGETREAWTMATELSAKLHIVTKDKPYHTVLGTASHMYDELWVAGKVMYKLEPVVADGGRLIIHGKHITRVSDTWGELIKKVGYHSRDYFLKRMDQFKDVPWAVLAHSTHVRGLGRFEDGVEMPRIEVILATSIPEEECRRINLGYMDPDAIDIEAYRGREDEGVLLVEDAGEVLHRLKPR</sequence>
<dbReference type="PANTHER" id="PTHR33171">
    <property type="entry name" value="LAR_N DOMAIN-CONTAINING PROTEIN"/>
    <property type="match status" value="1"/>
</dbReference>
<proteinExistence type="predicted"/>
<evidence type="ECO:0000313" key="3">
    <source>
        <dbReference type="Proteomes" id="UP000494245"/>
    </source>
</evidence>
<reference evidence="2 3" key="2">
    <citation type="submission" date="2020-05" db="EMBL/GenBank/DDBJ databases">
        <title>Draft genome sequence of Desulfovibrio sp. strainFSS-1.</title>
        <authorList>
            <person name="Shimoshige H."/>
            <person name="Kobayashi H."/>
            <person name="Maekawa T."/>
        </authorList>
    </citation>
    <scope>NUCLEOTIDE SEQUENCE [LARGE SCALE GENOMIC DNA]</scope>
    <source>
        <strain evidence="2 3">SIID29052-01</strain>
    </source>
</reference>
<dbReference type="InterPro" id="IPR018657">
    <property type="entry name" value="LarA-like_N"/>
</dbReference>
<dbReference type="RefSeq" id="WP_217270607.1">
    <property type="nucleotide sequence ID" value="NZ_BLTE01000024.1"/>
</dbReference>
<dbReference type="AlphaFoldDB" id="A0A6V8M5K2"/>
<protein>
    <recommendedName>
        <fullName evidence="1">LarA-like N-terminal domain-containing protein</fullName>
    </recommendedName>
</protein>
<dbReference type="InterPro" id="IPR048068">
    <property type="entry name" value="LarA-like"/>
</dbReference>
<dbReference type="Pfam" id="PF09861">
    <property type="entry name" value="Lar_N"/>
    <property type="match status" value="1"/>
</dbReference>
<dbReference type="Proteomes" id="UP000494245">
    <property type="component" value="Unassembled WGS sequence"/>
</dbReference>
<dbReference type="EMBL" id="BLTE01000024">
    <property type="protein sequence ID" value="GFK95845.1"/>
    <property type="molecule type" value="Genomic_DNA"/>
</dbReference>
<feature type="domain" description="LarA-like N-terminal" evidence="1">
    <location>
        <begin position="31"/>
        <end position="187"/>
    </location>
</feature>
<organism evidence="2 3">
    <name type="scientific">Fundidesulfovibrio magnetotacticus</name>
    <dbReference type="NCBI Taxonomy" id="2730080"/>
    <lineage>
        <taxon>Bacteria</taxon>
        <taxon>Pseudomonadati</taxon>
        <taxon>Thermodesulfobacteriota</taxon>
        <taxon>Desulfovibrionia</taxon>
        <taxon>Desulfovibrionales</taxon>
        <taxon>Desulfovibrionaceae</taxon>
        <taxon>Fundidesulfovibrio</taxon>
    </lineage>
</organism>
<name>A0A6V8M5K2_9BACT</name>
<dbReference type="PANTHER" id="PTHR33171:SF17">
    <property type="entry name" value="LARA-LIKE N-TERMINAL DOMAIN-CONTAINING PROTEIN"/>
    <property type="match status" value="1"/>
</dbReference>
<dbReference type="Gene3D" id="3.90.226.30">
    <property type="match status" value="1"/>
</dbReference>
<evidence type="ECO:0000313" key="2">
    <source>
        <dbReference type="EMBL" id="GFK95845.1"/>
    </source>
</evidence>
<dbReference type="InterPro" id="IPR043166">
    <property type="entry name" value="LarA-like_C"/>
</dbReference>
<reference evidence="2 3" key="1">
    <citation type="submission" date="2020-04" db="EMBL/GenBank/DDBJ databases">
        <authorList>
            <consortium name="Desulfovibrio sp. FSS-1 genome sequencing consortium"/>
            <person name="Shimoshige H."/>
            <person name="Kobayashi H."/>
            <person name="Maekawa T."/>
        </authorList>
    </citation>
    <scope>NUCLEOTIDE SEQUENCE [LARGE SCALE GENOMIC DNA]</scope>
    <source>
        <strain evidence="2 3">SIID29052-01</strain>
    </source>
</reference>
<accession>A0A6V8M5K2</accession>